<proteinExistence type="predicted"/>
<gene>
    <name evidence="1" type="ORF">EfsSVR2332_11010</name>
</gene>
<name>A0AC59HMU0_ENTFL</name>
<organism evidence="1 2">
    <name type="scientific">Enterococcus faecalis</name>
    <name type="common">Streptococcus faecalis</name>
    <dbReference type="NCBI Taxonomy" id="1351"/>
    <lineage>
        <taxon>Bacteria</taxon>
        <taxon>Bacillati</taxon>
        <taxon>Bacillota</taxon>
        <taxon>Bacilli</taxon>
        <taxon>Lactobacillales</taxon>
        <taxon>Enterococcaceae</taxon>
        <taxon>Enterococcus</taxon>
    </lineage>
</organism>
<accession>A0AC59HMU0</accession>
<dbReference type="EMBL" id="AP026729">
    <property type="protein sequence ID" value="BDQ61023.1"/>
    <property type="molecule type" value="Genomic_DNA"/>
</dbReference>
<dbReference type="Proteomes" id="UP001317613">
    <property type="component" value="Chromosome"/>
</dbReference>
<evidence type="ECO:0000313" key="2">
    <source>
        <dbReference type="Proteomes" id="UP001317613"/>
    </source>
</evidence>
<sequence>MDKRSLYDGLNSLETDLDSSVTQLREIKAALHELVEKKYHFGNRKPTLTRASPRTE</sequence>
<protein>
    <submittedName>
        <fullName evidence="1">Uncharacterized protein</fullName>
    </submittedName>
</protein>
<reference evidence="1" key="1">
    <citation type="submission" date="2022-08" db="EMBL/GenBank/DDBJ databases">
        <title>Molecular epidemiological analysis of five strains of VanD-type vancomycin-resistant Enterococcus faecalis.</title>
        <authorList>
            <person name="Mimura K."/>
            <person name="Hashimoto Y."/>
            <person name="Tomita H."/>
        </authorList>
    </citation>
    <scope>NUCLEOTIDE SEQUENCE</scope>
    <source>
        <strain evidence="1">SVR2332</strain>
    </source>
</reference>
<evidence type="ECO:0000313" key="1">
    <source>
        <dbReference type="EMBL" id="BDQ61023.1"/>
    </source>
</evidence>